<sequence>MIHTIAPHLIGNGQIPSVDTGQPIRNVLTYGAFDGLTVKHAQWLRKLSQLGSDLIVGCTTDDFCSYLGKPVHTPFKTRRAMLESCRFVSRVIAVDGWEQRLTDIVNYNISVLVLPAGSRQELEGLDEIVQVLEIPTPWQGTKSEYPLAALTA</sequence>
<name>A0A0F9MJE8_9ZZZZ</name>
<evidence type="ECO:0000259" key="1">
    <source>
        <dbReference type="Pfam" id="PF01467"/>
    </source>
</evidence>
<feature type="domain" description="Cytidyltransferase-like" evidence="1">
    <location>
        <begin position="28"/>
        <end position="121"/>
    </location>
</feature>
<dbReference type="Gene3D" id="3.40.50.620">
    <property type="entry name" value="HUPs"/>
    <property type="match status" value="1"/>
</dbReference>
<protein>
    <recommendedName>
        <fullName evidence="1">Cytidyltransferase-like domain-containing protein</fullName>
    </recommendedName>
</protein>
<dbReference type="SUPFAM" id="SSF52374">
    <property type="entry name" value="Nucleotidylyl transferase"/>
    <property type="match status" value="1"/>
</dbReference>
<evidence type="ECO:0000313" key="2">
    <source>
        <dbReference type="EMBL" id="KKN07460.1"/>
    </source>
</evidence>
<reference evidence="2" key="1">
    <citation type="journal article" date="2015" name="Nature">
        <title>Complex archaea that bridge the gap between prokaryotes and eukaryotes.</title>
        <authorList>
            <person name="Spang A."/>
            <person name="Saw J.H."/>
            <person name="Jorgensen S.L."/>
            <person name="Zaremba-Niedzwiedzka K."/>
            <person name="Martijn J."/>
            <person name="Lind A.E."/>
            <person name="van Eijk R."/>
            <person name="Schleper C."/>
            <person name="Guy L."/>
            <person name="Ettema T.J."/>
        </authorList>
    </citation>
    <scope>NUCLEOTIDE SEQUENCE</scope>
</reference>
<dbReference type="Pfam" id="PF01467">
    <property type="entry name" value="CTP_transf_like"/>
    <property type="match status" value="1"/>
</dbReference>
<gene>
    <name evidence="2" type="ORF">LCGC14_1066630</name>
</gene>
<dbReference type="InterPro" id="IPR004821">
    <property type="entry name" value="Cyt_trans-like"/>
</dbReference>
<accession>A0A0F9MJE8</accession>
<organism evidence="2">
    <name type="scientific">marine sediment metagenome</name>
    <dbReference type="NCBI Taxonomy" id="412755"/>
    <lineage>
        <taxon>unclassified sequences</taxon>
        <taxon>metagenomes</taxon>
        <taxon>ecological metagenomes</taxon>
    </lineage>
</organism>
<dbReference type="EMBL" id="LAZR01004568">
    <property type="protein sequence ID" value="KKN07460.1"/>
    <property type="molecule type" value="Genomic_DNA"/>
</dbReference>
<comment type="caution">
    <text evidence="2">The sequence shown here is derived from an EMBL/GenBank/DDBJ whole genome shotgun (WGS) entry which is preliminary data.</text>
</comment>
<dbReference type="GO" id="GO:0003824">
    <property type="term" value="F:catalytic activity"/>
    <property type="evidence" value="ECO:0007669"/>
    <property type="project" value="InterPro"/>
</dbReference>
<dbReference type="AlphaFoldDB" id="A0A0F9MJE8"/>
<dbReference type="InterPro" id="IPR014729">
    <property type="entry name" value="Rossmann-like_a/b/a_fold"/>
</dbReference>
<proteinExistence type="predicted"/>